<dbReference type="OrthoDB" id="11990at2157"/>
<organism evidence="1 2">
    <name type="scientific">Candidatus Nitrosocosmicus oleophilus</name>
    <dbReference type="NCBI Taxonomy" id="1353260"/>
    <lineage>
        <taxon>Archaea</taxon>
        <taxon>Nitrososphaerota</taxon>
        <taxon>Nitrososphaeria</taxon>
        <taxon>Nitrososphaerales</taxon>
        <taxon>Nitrososphaeraceae</taxon>
        <taxon>Candidatus Nitrosocosmicus</taxon>
    </lineage>
</organism>
<dbReference type="GO" id="GO:0016740">
    <property type="term" value="F:transferase activity"/>
    <property type="evidence" value="ECO:0007669"/>
    <property type="project" value="UniProtKB-KW"/>
</dbReference>
<dbReference type="InterPro" id="IPR036113">
    <property type="entry name" value="Asp/Glu-ADT_sf_sub_c"/>
</dbReference>
<accession>A0A654M2R7</accession>
<dbReference type="EMBL" id="CP012850">
    <property type="protein sequence ID" value="ALI36841.1"/>
    <property type="molecule type" value="Genomic_DNA"/>
</dbReference>
<protein>
    <submittedName>
        <fullName evidence="1">Aspartyl/glutamyl-tRNA amidotransferase subunit C</fullName>
    </submittedName>
</protein>
<dbReference type="KEGG" id="taa:NMY3_02650"/>
<dbReference type="RefSeq" id="WP_196816038.1">
    <property type="nucleotide sequence ID" value="NZ_CP012850.1"/>
</dbReference>
<dbReference type="AlphaFoldDB" id="A0A654M2R7"/>
<evidence type="ECO:0000313" key="2">
    <source>
        <dbReference type="Proteomes" id="UP000058925"/>
    </source>
</evidence>
<keyword evidence="1" id="KW-0808">Transferase</keyword>
<gene>
    <name evidence="1" type="ORF">NMY3_02650</name>
</gene>
<dbReference type="SUPFAM" id="SSF141000">
    <property type="entry name" value="Glu-tRNAGln amidotransferase C subunit"/>
    <property type="match status" value="1"/>
</dbReference>
<dbReference type="GeneID" id="60422580"/>
<proteinExistence type="predicted"/>
<evidence type="ECO:0000313" key="1">
    <source>
        <dbReference type="EMBL" id="ALI36841.1"/>
    </source>
</evidence>
<reference evidence="2" key="1">
    <citation type="submission" date="2015-10" db="EMBL/GenBank/DDBJ databases">
        <title>Niche specialization of a soil ammonia-oxidizing archaeon, Candidatus Nitrosocosmicus oleophilus.</title>
        <authorList>
            <person name="Jung M.-Y."/>
            <person name="Rhee S.-K."/>
        </authorList>
    </citation>
    <scope>NUCLEOTIDE SEQUENCE [LARGE SCALE GENOMIC DNA]</scope>
    <source>
        <strain evidence="2">MY3</strain>
    </source>
</reference>
<dbReference type="GO" id="GO:0006450">
    <property type="term" value="P:regulation of translational fidelity"/>
    <property type="evidence" value="ECO:0007669"/>
    <property type="project" value="InterPro"/>
</dbReference>
<dbReference type="Proteomes" id="UP000058925">
    <property type="component" value="Chromosome"/>
</dbReference>
<name>A0A654M2R7_9ARCH</name>
<sequence>MAKGIDIKKLCELAKLEIPEQNMTEISRKVEEVLLMFDKLDDFTTGDSEASSIDDLKLEIAFENLRDDKSKLDLSSSDGPQTIFKLKNTKDGFILGPRI</sequence>
<keyword evidence="2" id="KW-1185">Reference proteome</keyword>